<name>A0A428ZHA2_KIBAR</name>
<dbReference type="InterPro" id="IPR046671">
    <property type="entry name" value="DUF6541"/>
</dbReference>
<feature type="transmembrane region" description="Helical" evidence="1">
    <location>
        <begin position="432"/>
        <end position="454"/>
    </location>
</feature>
<feature type="transmembrane region" description="Helical" evidence="1">
    <location>
        <begin position="251"/>
        <end position="269"/>
    </location>
</feature>
<evidence type="ECO:0000256" key="1">
    <source>
        <dbReference type="SAM" id="Phobius"/>
    </source>
</evidence>
<evidence type="ECO:0000313" key="3">
    <source>
        <dbReference type="Proteomes" id="UP000287547"/>
    </source>
</evidence>
<dbReference type="AlphaFoldDB" id="A0A428ZHA2"/>
<evidence type="ECO:0008006" key="4">
    <source>
        <dbReference type="Google" id="ProtNLM"/>
    </source>
</evidence>
<keyword evidence="1" id="KW-0472">Membrane</keyword>
<evidence type="ECO:0000313" key="2">
    <source>
        <dbReference type="EMBL" id="RSM87459.1"/>
    </source>
</evidence>
<dbReference type="Proteomes" id="UP000287547">
    <property type="component" value="Unassembled WGS sequence"/>
</dbReference>
<feature type="transmembrane region" description="Helical" evidence="1">
    <location>
        <begin position="323"/>
        <end position="341"/>
    </location>
</feature>
<dbReference type="OrthoDB" id="3251757at2"/>
<gene>
    <name evidence="2" type="ORF">DMH04_10550</name>
</gene>
<keyword evidence="1" id="KW-1133">Transmembrane helix</keyword>
<feature type="transmembrane region" description="Helical" evidence="1">
    <location>
        <begin position="104"/>
        <end position="123"/>
    </location>
</feature>
<organism evidence="2 3">
    <name type="scientific">Kibdelosporangium aridum</name>
    <dbReference type="NCBI Taxonomy" id="2030"/>
    <lineage>
        <taxon>Bacteria</taxon>
        <taxon>Bacillati</taxon>
        <taxon>Actinomycetota</taxon>
        <taxon>Actinomycetes</taxon>
        <taxon>Pseudonocardiales</taxon>
        <taxon>Pseudonocardiaceae</taxon>
        <taxon>Kibdelosporangium</taxon>
    </lineage>
</organism>
<feature type="transmembrane region" description="Helical" evidence="1">
    <location>
        <begin position="401"/>
        <end position="420"/>
    </location>
</feature>
<accession>A0A428ZHA2</accession>
<sequence length="642" mass="68166">MTASQLAAVACFVLVLFVPGLVVGAAGGLRGWLLAGSAPVLTYSLVGLVSPLVPGLVPQWSVWALLVGAVVIALVVLGVRLAAARWLGRHQEAVTMPSRWQWPHHAGVAAAVVLAVVVGLVVMSRATEAFTGVHQFWDAMFHTNATRYIADSGQSAPGALAALNAPSKPDFFYPNAYHVLGATVLQLTHLPVNELVNVYGGLYAGIFSLSIVAVVRVVNSRPALAAASAVVASGMATLPFGLLFFGPLWPFGAGLVVLPGFLALFVATVRCRRLEMIVLTALGAIGMAALHPSAALATGVFCACYLLFHWIELRRVPLTELRSLVVLGVLAGLYVIPQYLAATKAAATLDVSWPIIAPAGHALGALLFFNYVSAPQWWLVLAALVGLVAIRKLVGLRWLMLGGVVFAFLFVLAASYKGWLVSLLTNPWWNDAWRFAGLVAIAQVVLVGHGIVVARDGLLGWLARRRTQATGAMRVRGAALVAVGLVIAAASGGLYLRPNAQVVHNAYGNGPTVTGNERNAMAELRTIVPPGATVMNDPLDGSPWMWALDGVRPVFGYPIAGSAEYPVIGPDRVMLYEKFDELDSNQKVRDLVRSSNIQFVYIGSGFASPTSTRAPGLAGLDSVRSLRLVYENSDARVYRVEL</sequence>
<feature type="transmembrane region" description="Helical" evidence="1">
    <location>
        <begin position="198"/>
        <end position="218"/>
    </location>
</feature>
<feature type="transmembrane region" description="Helical" evidence="1">
    <location>
        <begin position="475"/>
        <end position="496"/>
    </location>
</feature>
<dbReference type="RefSeq" id="WP_037264017.1">
    <property type="nucleotide sequence ID" value="NZ_QHKI01000006.1"/>
</dbReference>
<feature type="transmembrane region" description="Helical" evidence="1">
    <location>
        <begin position="60"/>
        <end position="83"/>
    </location>
</feature>
<protein>
    <recommendedName>
        <fullName evidence="4">Copper-transporting ATPase</fullName>
    </recommendedName>
</protein>
<dbReference type="Pfam" id="PF20176">
    <property type="entry name" value="DUF6541"/>
    <property type="match status" value="1"/>
</dbReference>
<proteinExistence type="predicted"/>
<feature type="transmembrane region" description="Helical" evidence="1">
    <location>
        <begin position="225"/>
        <end position="245"/>
    </location>
</feature>
<comment type="caution">
    <text evidence="2">The sequence shown here is derived from an EMBL/GenBank/DDBJ whole genome shotgun (WGS) entry which is preliminary data.</text>
</comment>
<feature type="transmembrane region" description="Helical" evidence="1">
    <location>
        <begin position="281"/>
        <end position="311"/>
    </location>
</feature>
<dbReference type="EMBL" id="QHKI01000006">
    <property type="protein sequence ID" value="RSM87459.1"/>
    <property type="molecule type" value="Genomic_DNA"/>
</dbReference>
<reference evidence="2 3" key="1">
    <citation type="submission" date="2018-05" db="EMBL/GenBank/DDBJ databases">
        <title>Evolution of GPA BGCs.</title>
        <authorList>
            <person name="Waglechner N."/>
            <person name="Wright G.D."/>
        </authorList>
    </citation>
    <scope>NUCLEOTIDE SEQUENCE [LARGE SCALE GENOMIC DNA]</scope>
    <source>
        <strain evidence="2 3">A82846</strain>
    </source>
</reference>
<feature type="transmembrane region" description="Helical" evidence="1">
    <location>
        <begin position="353"/>
        <end position="371"/>
    </location>
</feature>
<keyword evidence="1" id="KW-0812">Transmembrane</keyword>